<feature type="domain" description="DUF3048" evidence="3">
    <location>
        <begin position="261"/>
        <end position="377"/>
    </location>
</feature>
<sequence>MAKISRRAALLSIVGIGVGAGVGVGVAATSRAKPSAEPVPAATSAAASTASTPTPTPEPSPSPSVDTRPRWPLTGRLLKDQHKAEHVAVAVKVPDNQYEHPQRGLDKADIVFVELDGYRDASGYSGTRLMPVFHSKMADTVEPARSIRPVDIPLLSPIHAVIGNTGAAPWVINYVKHNKKHLEGMLSYMNTRGTGSYGTDQSRVYTFQGQTYYDRATTCHPAVLAKQTKRFADGPPQPYFPWASEENEVSAAQGKKATSMSIPYKGQNYRMSYTYDAKTKRYKRNMPWGPHVLADGTRVSTDNVLVIKSKQSYGKIYKGKGHDEPLYAIIDGEGTFFYFNRGHYVTGTWTKGKVQEPFQFTLADGTPFKMAPGQTYVELPDVKAKIKVKG</sequence>
<feature type="region of interest" description="Disordered" evidence="1">
    <location>
        <begin position="30"/>
        <end position="71"/>
    </location>
</feature>
<name>A0ABP6ZGY8_9ACTN</name>
<organism evidence="4 5">
    <name type="scientific">Microlunatus ginsengisoli</name>
    <dbReference type="NCBI Taxonomy" id="363863"/>
    <lineage>
        <taxon>Bacteria</taxon>
        <taxon>Bacillati</taxon>
        <taxon>Actinomycetota</taxon>
        <taxon>Actinomycetes</taxon>
        <taxon>Propionibacteriales</taxon>
        <taxon>Propionibacteriaceae</taxon>
        <taxon>Microlunatus</taxon>
    </lineage>
</organism>
<dbReference type="InterPro" id="IPR023158">
    <property type="entry name" value="YerB-like_sf"/>
</dbReference>
<keyword evidence="5" id="KW-1185">Reference proteome</keyword>
<evidence type="ECO:0000313" key="5">
    <source>
        <dbReference type="Proteomes" id="UP001501490"/>
    </source>
</evidence>
<evidence type="ECO:0000259" key="2">
    <source>
        <dbReference type="Pfam" id="PF11258"/>
    </source>
</evidence>
<evidence type="ECO:0000256" key="1">
    <source>
        <dbReference type="SAM" id="MobiDB-lite"/>
    </source>
</evidence>
<dbReference type="InterPro" id="IPR021416">
    <property type="entry name" value="DUF3048_N"/>
</dbReference>
<reference evidence="5" key="1">
    <citation type="journal article" date="2019" name="Int. J. Syst. Evol. Microbiol.">
        <title>The Global Catalogue of Microorganisms (GCM) 10K type strain sequencing project: providing services to taxonomists for standard genome sequencing and annotation.</title>
        <authorList>
            <consortium name="The Broad Institute Genomics Platform"/>
            <consortium name="The Broad Institute Genome Sequencing Center for Infectious Disease"/>
            <person name="Wu L."/>
            <person name="Ma J."/>
        </authorList>
    </citation>
    <scope>NUCLEOTIDE SEQUENCE [LARGE SCALE GENOMIC DNA]</scope>
    <source>
        <strain evidence="5">JCM 16929</strain>
    </source>
</reference>
<dbReference type="Pfam" id="PF11258">
    <property type="entry name" value="DUF3048"/>
    <property type="match status" value="1"/>
</dbReference>
<dbReference type="RefSeq" id="WP_344801256.1">
    <property type="nucleotide sequence ID" value="NZ_BAABAB010000003.1"/>
</dbReference>
<comment type="caution">
    <text evidence="4">The sequence shown here is derived from an EMBL/GenBank/DDBJ whole genome shotgun (WGS) entry which is preliminary data.</text>
</comment>
<evidence type="ECO:0000313" key="4">
    <source>
        <dbReference type="EMBL" id="GAA3604315.1"/>
    </source>
</evidence>
<dbReference type="SUPFAM" id="SSF159774">
    <property type="entry name" value="YerB-like"/>
    <property type="match status" value="1"/>
</dbReference>
<dbReference type="Pfam" id="PF17479">
    <property type="entry name" value="DUF3048_C"/>
    <property type="match status" value="1"/>
</dbReference>
<gene>
    <name evidence="4" type="ORF">GCM10022236_02590</name>
</gene>
<protein>
    <submittedName>
        <fullName evidence="4">DUF3048 domain-containing protein</fullName>
    </submittedName>
</protein>
<dbReference type="EMBL" id="BAABAB010000003">
    <property type="protein sequence ID" value="GAA3604315.1"/>
    <property type="molecule type" value="Genomic_DNA"/>
</dbReference>
<evidence type="ECO:0000259" key="3">
    <source>
        <dbReference type="Pfam" id="PF17479"/>
    </source>
</evidence>
<dbReference type="InterPro" id="IPR035328">
    <property type="entry name" value="DUF3048_C"/>
</dbReference>
<feature type="domain" description="DUF3048" evidence="2">
    <location>
        <begin position="73"/>
        <end position="185"/>
    </location>
</feature>
<dbReference type="Gene3D" id="3.50.90.10">
    <property type="entry name" value="YerB-like"/>
    <property type="match status" value="1"/>
</dbReference>
<feature type="compositionally biased region" description="Low complexity" evidence="1">
    <location>
        <begin position="35"/>
        <end position="53"/>
    </location>
</feature>
<proteinExistence type="predicted"/>
<dbReference type="Proteomes" id="UP001501490">
    <property type="component" value="Unassembled WGS sequence"/>
</dbReference>
<accession>A0ABP6ZGY8</accession>